<organism evidence="1 2">
    <name type="scientific">Heyndrickxia coagulans</name>
    <name type="common">Weizmannia coagulans</name>
    <dbReference type="NCBI Taxonomy" id="1398"/>
    <lineage>
        <taxon>Bacteria</taxon>
        <taxon>Bacillati</taxon>
        <taxon>Bacillota</taxon>
        <taxon>Bacilli</taxon>
        <taxon>Bacillales</taxon>
        <taxon>Bacillaceae</taxon>
        <taxon>Heyndrickxia</taxon>
    </lineage>
</organism>
<dbReference type="PATRIC" id="fig|1398.22.peg.2348"/>
<comment type="caution">
    <text evidence="1">The sequence shown here is derived from an EMBL/GenBank/DDBJ whole genome shotgun (WGS) entry which is preliminary data.</text>
</comment>
<dbReference type="AlphaFoldDB" id="A0A133KL18"/>
<accession>A0A133KL18</accession>
<name>A0A133KL18_HEYCO</name>
<sequence>MFRLLKTGIEIKRVNYSASPPLFHPAVFCRLSLMGLTEHHCVRHHTSFITGPFRIFYGWCLG</sequence>
<reference evidence="2" key="1">
    <citation type="submission" date="2016-01" db="EMBL/GenBank/DDBJ databases">
        <authorList>
            <person name="Mitreva M."/>
            <person name="Pepin K.H."/>
            <person name="Mihindukulasuriya K.A."/>
            <person name="Fulton R."/>
            <person name="Fronick C."/>
            <person name="O'Laughlin M."/>
            <person name="Miner T."/>
            <person name="Herter B."/>
            <person name="Rosa B.A."/>
            <person name="Cordes M."/>
            <person name="Tomlinson C."/>
            <person name="Wollam A."/>
            <person name="Palsikar V.B."/>
            <person name="Mardis E.R."/>
            <person name="Wilson R.K."/>
        </authorList>
    </citation>
    <scope>NUCLEOTIDE SEQUENCE [LARGE SCALE GENOMIC DNA]</scope>
    <source>
        <strain evidence="2">GED7749B</strain>
    </source>
</reference>
<dbReference type="EMBL" id="LRPN01000095">
    <property type="protein sequence ID" value="KWZ80235.1"/>
    <property type="molecule type" value="Genomic_DNA"/>
</dbReference>
<dbReference type="Proteomes" id="UP000070376">
    <property type="component" value="Unassembled WGS sequence"/>
</dbReference>
<proteinExistence type="predicted"/>
<gene>
    <name evidence="1" type="ORF">HMPREF3213_02345</name>
</gene>
<evidence type="ECO:0000313" key="2">
    <source>
        <dbReference type="Proteomes" id="UP000070376"/>
    </source>
</evidence>
<protein>
    <submittedName>
        <fullName evidence="1">Uncharacterized protein</fullName>
    </submittedName>
</protein>
<evidence type="ECO:0000313" key="1">
    <source>
        <dbReference type="EMBL" id="KWZ80235.1"/>
    </source>
</evidence>